<comment type="function">
    <text evidence="11">Responsible for channeling the electrons from the oxidation of dihydroorotate from the FMN redox center in the PyrD type B subunit to the ultimate electron acceptor NAD(+).</text>
</comment>
<name>A0ABN1INT7_9CLOT</name>
<feature type="binding site" evidence="11">
    <location>
        <position position="217"/>
    </location>
    <ligand>
        <name>[2Fe-2S] cluster</name>
        <dbReference type="ChEBI" id="CHEBI:190135"/>
    </ligand>
</feature>
<comment type="subunit">
    <text evidence="11">Heterotetramer of 2 PyrK and 2 PyrD type B subunits.</text>
</comment>
<dbReference type="Proteomes" id="UP001500339">
    <property type="component" value="Unassembled WGS sequence"/>
</dbReference>
<dbReference type="PROSITE" id="PS51384">
    <property type="entry name" value="FAD_FR"/>
    <property type="match status" value="1"/>
</dbReference>
<comment type="similarity">
    <text evidence="1 11">Belongs to the PyrK family.</text>
</comment>
<feature type="binding site" evidence="11">
    <location>
        <position position="229"/>
    </location>
    <ligand>
        <name>[2Fe-2S] cluster</name>
        <dbReference type="ChEBI" id="CHEBI:190135"/>
    </ligand>
</feature>
<dbReference type="PANTHER" id="PTHR43513">
    <property type="entry name" value="DIHYDROOROTATE DEHYDROGENASE B (NAD(+)), ELECTRON TRANSFER SUBUNIT"/>
    <property type="match status" value="1"/>
</dbReference>
<evidence type="ECO:0000256" key="11">
    <source>
        <dbReference type="HAMAP-Rule" id="MF_01211"/>
    </source>
</evidence>
<evidence type="ECO:0000256" key="3">
    <source>
        <dbReference type="ARBA" id="ARBA00022630"/>
    </source>
</evidence>
<feature type="binding site" evidence="11">
    <location>
        <position position="214"/>
    </location>
    <ligand>
        <name>[2Fe-2S] cluster</name>
        <dbReference type="ChEBI" id="CHEBI:190135"/>
    </ligand>
</feature>
<dbReference type="InterPro" id="IPR037117">
    <property type="entry name" value="Dihydroorotate_DH_ele_sf"/>
</dbReference>
<dbReference type="PANTHER" id="PTHR43513:SF3">
    <property type="entry name" value="DIHYDROOROTATE DEHYDROGENASE B (NAD(+)), ELECTRON TRANSFER SUBUNIT-RELATED"/>
    <property type="match status" value="1"/>
</dbReference>
<keyword evidence="10 11" id="KW-0411">Iron-sulfur</keyword>
<dbReference type="InterPro" id="IPR023455">
    <property type="entry name" value="Dihydroorotate_DHASE_ETsu"/>
</dbReference>
<dbReference type="NCBIfam" id="NF000798">
    <property type="entry name" value="PRK00054.1-3"/>
    <property type="match status" value="1"/>
</dbReference>
<dbReference type="InterPro" id="IPR050353">
    <property type="entry name" value="PyrK_electron_transfer"/>
</dbReference>
<keyword evidence="9 11" id="KW-0408">Iron</keyword>
<evidence type="ECO:0000256" key="9">
    <source>
        <dbReference type="ARBA" id="ARBA00023004"/>
    </source>
</evidence>
<evidence type="ECO:0000256" key="5">
    <source>
        <dbReference type="ARBA" id="ARBA00022723"/>
    </source>
</evidence>
<feature type="binding site" evidence="11">
    <location>
        <begin position="48"/>
        <end position="51"/>
    </location>
    <ligand>
        <name>FAD</name>
        <dbReference type="ChEBI" id="CHEBI:57692"/>
    </ligand>
</feature>
<dbReference type="PIRSF" id="PIRSF006816">
    <property type="entry name" value="Cyc3_hyd_g"/>
    <property type="match status" value="1"/>
</dbReference>
<protein>
    <recommendedName>
        <fullName evidence="11">Dihydroorotate dehydrogenase B (NAD(+)), electron transfer subunit</fullName>
    </recommendedName>
    <alternativeName>
        <fullName evidence="11">Dihydroorotate oxidase B, electron transfer subunit</fullName>
    </alternativeName>
</protein>
<evidence type="ECO:0000256" key="6">
    <source>
        <dbReference type="ARBA" id="ARBA00022827"/>
    </source>
</evidence>
<dbReference type="InterPro" id="IPR017927">
    <property type="entry name" value="FAD-bd_FR_type"/>
</dbReference>
<organism evidence="13 14">
    <name type="scientific">Clostridium malenominatum</name>
    <dbReference type="NCBI Taxonomy" id="1539"/>
    <lineage>
        <taxon>Bacteria</taxon>
        <taxon>Bacillati</taxon>
        <taxon>Bacillota</taxon>
        <taxon>Clostridia</taxon>
        <taxon>Eubacteriales</taxon>
        <taxon>Clostridiaceae</taxon>
        <taxon>Clostridium</taxon>
    </lineage>
</organism>
<evidence type="ECO:0000313" key="13">
    <source>
        <dbReference type="EMBL" id="GAA0717983.1"/>
    </source>
</evidence>
<keyword evidence="6 11" id="KW-0274">FAD</keyword>
<dbReference type="Pfam" id="PF10418">
    <property type="entry name" value="DHODB_Fe-S_bind"/>
    <property type="match status" value="1"/>
</dbReference>
<dbReference type="HAMAP" id="MF_01211">
    <property type="entry name" value="DHODB_Fe_S_bind"/>
    <property type="match status" value="1"/>
</dbReference>
<dbReference type="SUPFAM" id="SSF63380">
    <property type="entry name" value="Riboflavin synthase domain-like"/>
    <property type="match status" value="1"/>
</dbReference>
<dbReference type="SUPFAM" id="SSF52343">
    <property type="entry name" value="Ferredoxin reductase-like, C-terminal NADP-linked domain"/>
    <property type="match status" value="1"/>
</dbReference>
<proteinExistence type="inferred from homology"/>
<dbReference type="EMBL" id="BAAACF010000001">
    <property type="protein sequence ID" value="GAA0717983.1"/>
    <property type="molecule type" value="Genomic_DNA"/>
</dbReference>
<keyword evidence="3 11" id="KW-0285">Flavoprotein</keyword>
<sequence length="242" mass="27062">MEYREDKVLYNKEICSGIWELKISGDFKGEPGQFYMLRAWENEPLLSRPISIYSIDEEGISFLYKIVGKGTEILKKLQKGNEIKLTGPLGNGFSLDKIKGKVALVAGGIGIAPMYYLAQKLNLCEIHLYGGFKDESYSTEKFSPYVKKVLIATESGEEGEKGYITDYVDVDNYDVVISCGPEIMMNKLVSKCKEKDVTIYVSMEKHMACGVGACLVCTCKTNDGYKRACKEGPVFLGEELRE</sequence>
<accession>A0ABN1INT7</accession>
<dbReference type="Gene3D" id="3.40.50.80">
    <property type="entry name" value="Nucleotide-binding domain of ferredoxin-NADP reductase (FNR) module"/>
    <property type="match status" value="1"/>
</dbReference>
<feature type="domain" description="FAD-binding FR-type" evidence="12">
    <location>
        <begin position="1"/>
        <end position="95"/>
    </location>
</feature>
<comment type="cofactor">
    <cofactor evidence="11">
        <name>[2Fe-2S] cluster</name>
        <dbReference type="ChEBI" id="CHEBI:190135"/>
    </cofactor>
    <text evidence="11">Binds 1 [2Fe-2S] cluster per subunit.</text>
</comment>
<feature type="binding site" evidence="11">
    <location>
        <position position="209"/>
    </location>
    <ligand>
        <name>[2Fe-2S] cluster</name>
        <dbReference type="ChEBI" id="CHEBI:190135"/>
    </ligand>
</feature>
<evidence type="ECO:0000259" key="12">
    <source>
        <dbReference type="PROSITE" id="PS51384"/>
    </source>
</evidence>
<reference evidence="13 14" key="1">
    <citation type="journal article" date="2019" name="Int. J. Syst. Evol. Microbiol.">
        <title>The Global Catalogue of Microorganisms (GCM) 10K type strain sequencing project: providing services to taxonomists for standard genome sequencing and annotation.</title>
        <authorList>
            <consortium name="The Broad Institute Genomics Platform"/>
            <consortium name="The Broad Institute Genome Sequencing Center for Infectious Disease"/>
            <person name="Wu L."/>
            <person name="Ma J."/>
        </authorList>
    </citation>
    <scope>NUCLEOTIDE SEQUENCE [LARGE SCALE GENOMIC DNA]</scope>
    <source>
        <strain evidence="13 14">JCM 1405</strain>
    </source>
</reference>
<keyword evidence="14" id="KW-1185">Reference proteome</keyword>
<comment type="pathway">
    <text evidence="11">Pyrimidine metabolism; UMP biosynthesis via de novo pathway; orotate from (S)-dihydroorotate (NAD(+) route): step 1/1.</text>
</comment>
<keyword evidence="2 11" id="KW-0813">Transport</keyword>
<evidence type="ECO:0000313" key="14">
    <source>
        <dbReference type="Proteomes" id="UP001500339"/>
    </source>
</evidence>
<keyword evidence="4 11" id="KW-0001">2Fe-2S</keyword>
<gene>
    <name evidence="11" type="primary">pyrK</name>
    <name evidence="13" type="ORF">GCM10008905_04100</name>
</gene>
<dbReference type="Gene3D" id="2.10.240.10">
    <property type="entry name" value="Dihydroorotate dehydrogenase, electron transfer subunit"/>
    <property type="match status" value="1"/>
</dbReference>
<dbReference type="Gene3D" id="2.40.30.10">
    <property type="entry name" value="Translation factors"/>
    <property type="match status" value="1"/>
</dbReference>
<keyword evidence="7 11" id="KW-0665">Pyrimidine biosynthesis</keyword>
<evidence type="ECO:0000256" key="7">
    <source>
        <dbReference type="ARBA" id="ARBA00022975"/>
    </source>
</evidence>
<evidence type="ECO:0000256" key="10">
    <source>
        <dbReference type="ARBA" id="ARBA00023014"/>
    </source>
</evidence>
<dbReference type="InterPro" id="IPR017938">
    <property type="entry name" value="Riboflavin_synthase-like_b-brl"/>
</dbReference>
<dbReference type="InterPro" id="IPR039261">
    <property type="entry name" value="FNR_nucleotide-bd"/>
</dbReference>
<keyword evidence="5 11" id="KW-0479">Metal-binding</keyword>
<evidence type="ECO:0000256" key="4">
    <source>
        <dbReference type="ARBA" id="ARBA00022714"/>
    </source>
</evidence>
<comment type="caution">
    <text evidence="13">The sequence shown here is derived from an EMBL/GenBank/DDBJ whole genome shotgun (WGS) entry which is preliminary data.</text>
</comment>
<dbReference type="InterPro" id="IPR012165">
    <property type="entry name" value="Cyt_c3_hydrogenase_gsu"/>
</dbReference>
<evidence type="ECO:0000256" key="1">
    <source>
        <dbReference type="ARBA" id="ARBA00006422"/>
    </source>
</evidence>
<evidence type="ECO:0000256" key="2">
    <source>
        <dbReference type="ARBA" id="ARBA00022448"/>
    </source>
</evidence>
<comment type="cofactor">
    <cofactor evidence="11">
        <name>FAD</name>
        <dbReference type="ChEBI" id="CHEBI:57692"/>
    </cofactor>
    <text evidence="11">Binds 1 FAD per subunit.</text>
</comment>
<keyword evidence="8 11" id="KW-0249">Electron transport</keyword>
<feature type="binding site" evidence="11">
    <location>
        <begin position="70"/>
        <end position="71"/>
    </location>
    <ligand>
        <name>FAD</name>
        <dbReference type="ChEBI" id="CHEBI:57692"/>
    </ligand>
</feature>
<dbReference type="CDD" id="cd06218">
    <property type="entry name" value="DHOD_e_trans"/>
    <property type="match status" value="1"/>
</dbReference>
<dbReference type="InterPro" id="IPR019480">
    <property type="entry name" value="Dihydroorotate_DH_Fe-S-bd"/>
</dbReference>
<evidence type="ECO:0000256" key="8">
    <source>
        <dbReference type="ARBA" id="ARBA00022982"/>
    </source>
</evidence>
<comment type="caution">
    <text evidence="11">Lacks conserved residue(s) required for the propagation of feature annotation.</text>
</comment>